<keyword evidence="4" id="KW-1185">Reference proteome</keyword>
<gene>
    <name evidence="3" type="ORF">GGR25_002739</name>
</gene>
<accession>A0A840AN03</accession>
<proteinExistence type="predicted"/>
<dbReference type="InterPro" id="IPR009683">
    <property type="entry name" value="Extensin-like_C"/>
</dbReference>
<dbReference type="AlphaFoldDB" id="A0A840AN03"/>
<feature type="compositionally biased region" description="Low complexity" evidence="1">
    <location>
        <begin position="36"/>
        <end position="56"/>
    </location>
</feature>
<dbReference type="EMBL" id="JACIDS010000003">
    <property type="protein sequence ID" value="MBB3931689.1"/>
    <property type="molecule type" value="Genomic_DNA"/>
</dbReference>
<comment type="caution">
    <text evidence="3">The sequence shown here is derived from an EMBL/GenBank/DDBJ whole genome shotgun (WGS) entry which is preliminary data.</text>
</comment>
<feature type="region of interest" description="Disordered" evidence="1">
    <location>
        <begin position="1"/>
        <end position="65"/>
    </location>
</feature>
<sequence length="384" mass="39744">MSSPSAASGDTLTPGQLLEKIIPRVQQPKKVRRSVKAAPKPAPDVAAPADTAAAMPTPRPRPDHEDAKVVAAIDPLPAAAAEPAPPPLPAARRALDATAIQAGPTNVGTLSPPLGAEALAFAPPVAAMRLQPEPAAPVDPSLSPLGIVLPPKGMLPAPPGIDHLPDDHAAADTEDDGPPLPRAKPGILLAAIIPPRAPLIPETLAACKAGLAALKIAAKPMPAVQEGACGAPDPLSVSTLDDGDVALQPAATINCEMASTLALWLDGDVQSAAVAAYGSRVTSLRVLDSYSCRGRNRVVGAQLSEHAFMNAIDVGAFEIGGRWVTVEKSGDHTDKDTDFIETVRHAACTRFMTVLGPGSDGYHENHLHLDMRHRGKHGDSRYCH</sequence>
<feature type="compositionally biased region" description="Polar residues" evidence="1">
    <location>
        <begin position="1"/>
        <end position="14"/>
    </location>
</feature>
<evidence type="ECO:0000259" key="2">
    <source>
        <dbReference type="Pfam" id="PF06904"/>
    </source>
</evidence>
<dbReference type="Pfam" id="PF06904">
    <property type="entry name" value="Extensin-like_C"/>
    <property type="match status" value="1"/>
</dbReference>
<dbReference type="Proteomes" id="UP000553963">
    <property type="component" value="Unassembled WGS sequence"/>
</dbReference>
<evidence type="ECO:0000256" key="1">
    <source>
        <dbReference type="SAM" id="MobiDB-lite"/>
    </source>
</evidence>
<evidence type="ECO:0000313" key="4">
    <source>
        <dbReference type="Proteomes" id="UP000553963"/>
    </source>
</evidence>
<feature type="region of interest" description="Disordered" evidence="1">
    <location>
        <begin position="162"/>
        <end position="181"/>
    </location>
</feature>
<organism evidence="3 4">
    <name type="scientific">Kaistia hirudinis</name>
    <dbReference type="NCBI Taxonomy" id="1293440"/>
    <lineage>
        <taxon>Bacteria</taxon>
        <taxon>Pseudomonadati</taxon>
        <taxon>Pseudomonadota</taxon>
        <taxon>Alphaproteobacteria</taxon>
        <taxon>Hyphomicrobiales</taxon>
        <taxon>Kaistiaceae</taxon>
        <taxon>Kaistia</taxon>
    </lineage>
</organism>
<feature type="domain" description="Extensin-like C-terminal" evidence="2">
    <location>
        <begin position="206"/>
        <end position="383"/>
    </location>
</feature>
<dbReference type="RefSeq" id="WP_183399305.1">
    <property type="nucleotide sequence ID" value="NZ_JACIDS010000003.1"/>
</dbReference>
<reference evidence="3 4" key="1">
    <citation type="submission" date="2020-08" db="EMBL/GenBank/DDBJ databases">
        <title>Genomic Encyclopedia of Type Strains, Phase IV (KMG-IV): sequencing the most valuable type-strain genomes for metagenomic binning, comparative biology and taxonomic classification.</title>
        <authorList>
            <person name="Goeker M."/>
        </authorList>
    </citation>
    <scope>NUCLEOTIDE SEQUENCE [LARGE SCALE GENOMIC DNA]</scope>
    <source>
        <strain evidence="3 4">DSM 25966</strain>
    </source>
</reference>
<protein>
    <recommendedName>
        <fullName evidence="2">Extensin-like C-terminal domain-containing protein</fullName>
    </recommendedName>
</protein>
<evidence type="ECO:0000313" key="3">
    <source>
        <dbReference type="EMBL" id="MBB3931689.1"/>
    </source>
</evidence>
<name>A0A840AN03_9HYPH</name>